<dbReference type="PROSITE" id="PS51371">
    <property type="entry name" value="CBS"/>
    <property type="match status" value="2"/>
</dbReference>
<keyword evidence="1 2" id="KW-0129">CBS domain</keyword>
<proteinExistence type="predicted"/>
<dbReference type="SUPFAM" id="SSF54631">
    <property type="entry name" value="CBS-domain pair"/>
    <property type="match status" value="1"/>
</dbReference>
<organism evidence="4 5">
    <name type="scientific">Peribacillus loiseleuriae</name>
    <dbReference type="NCBI Taxonomy" id="1679170"/>
    <lineage>
        <taxon>Bacteria</taxon>
        <taxon>Bacillati</taxon>
        <taxon>Bacillota</taxon>
        <taxon>Bacilli</taxon>
        <taxon>Bacillales</taxon>
        <taxon>Bacillaceae</taxon>
        <taxon>Peribacillus</taxon>
    </lineage>
</organism>
<protein>
    <submittedName>
        <fullName evidence="4">Inosine-5'-monophosphate dehydrogenase</fullName>
    </submittedName>
</protein>
<dbReference type="RefSeq" id="WP_049681753.1">
    <property type="nucleotide sequence ID" value="NZ_LFZW01000001.1"/>
</dbReference>
<evidence type="ECO:0000313" key="5">
    <source>
        <dbReference type="Proteomes" id="UP000037146"/>
    </source>
</evidence>
<dbReference type="Gene3D" id="3.10.580.10">
    <property type="entry name" value="CBS-domain"/>
    <property type="match status" value="1"/>
</dbReference>
<dbReference type="InterPro" id="IPR046342">
    <property type="entry name" value="CBS_dom_sf"/>
</dbReference>
<accession>A0A0K9GUS0</accession>
<sequence length="142" mass="15440">MKSIREIMTSNVDYCTTLDNVYEAAVKMAEGGVGAIPICEDGKLVGVLTDRDIAIRCVAGKKPGSTKITDVMTKEPIAILPETSIMEAEELMAEKQIRRLFVVEQESLIGIVSLGDFAIHKGTNMAAAHALTEISEKQHIQH</sequence>
<dbReference type="PATRIC" id="fig|1679170.3.peg.3094"/>
<evidence type="ECO:0000256" key="1">
    <source>
        <dbReference type="ARBA" id="ARBA00023122"/>
    </source>
</evidence>
<dbReference type="Pfam" id="PF00571">
    <property type="entry name" value="CBS"/>
    <property type="match status" value="2"/>
</dbReference>
<evidence type="ECO:0000259" key="3">
    <source>
        <dbReference type="PROSITE" id="PS51371"/>
    </source>
</evidence>
<dbReference type="InterPro" id="IPR051257">
    <property type="entry name" value="Diverse_CBS-Domain"/>
</dbReference>
<gene>
    <name evidence="4" type="ORF">AC625_13555</name>
</gene>
<comment type="caution">
    <text evidence="4">The sequence shown here is derived from an EMBL/GenBank/DDBJ whole genome shotgun (WGS) entry which is preliminary data.</text>
</comment>
<dbReference type="PANTHER" id="PTHR43080:SF2">
    <property type="entry name" value="CBS DOMAIN-CONTAINING PROTEIN"/>
    <property type="match status" value="1"/>
</dbReference>
<dbReference type="PANTHER" id="PTHR43080">
    <property type="entry name" value="CBS DOMAIN-CONTAINING PROTEIN CBSX3, MITOCHONDRIAL"/>
    <property type="match status" value="1"/>
</dbReference>
<dbReference type="STRING" id="1679170.AC625_13555"/>
<reference evidence="5" key="1">
    <citation type="submission" date="2015-07" db="EMBL/GenBank/DDBJ databases">
        <title>Genome sequencing project for genomic taxonomy and phylogenomics of Bacillus-like bacteria.</title>
        <authorList>
            <person name="Liu B."/>
            <person name="Wang J."/>
            <person name="Zhu Y."/>
            <person name="Liu G."/>
            <person name="Chen Q."/>
            <person name="Chen Z."/>
            <person name="Lan J."/>
            <person name="Che J."/>
            <person name="Ge C."/>
            <person name="Shi H."/>
            <person name="Pan Z."/>
            <person name="Liu X."/>
        </authorList>
    </citation>
    <scope>NUCLEOTIDE SEQUENCE [LARGE SCALE GENOMIC DNA]</scope>
    <source>
        <strain evidence="5">FJAT-27997</strain>
    </source>
</reference>
<dbReference type="CDD" id="cd04622">
    <property type="entry name" value="CBS_pair_HRP1_like"/>
    <property type="match status" value="1"/>
</dbReference>
<evidence type="ECO:0000256" key="2">
    <source>
        <dbReference type="PROSITE-ProRule" id="PRU00703"/>
    </source>
</evidence>
<dbReference type="AlphaFoldDB" id="A0A0K9GUS0"/>
<keyword evidence="5" id="KW-1185">Reference proteome</keyword>
<feature type="domain" description="CBS" evidence="3">
    <location>
        <begin position="8"/>
        <end position="63"/>
    </location>
</feature>
<evidence type="ECO:0000313" key="4">
    <source>
        <dbReference type="EMBL" id="KMY50400.1"/>
    </source>
</evidence>
<dbReference type="EMBL" id="LFZW01000001">
    <property type="protein sequence ID" value="KMY50400.1"/>
    <property type="molecule type" value="Genomic_DNA"/>
</dbReference>
<dbReference type="OrthoDB" id="9802114at2"/>
<dbReference type="SMART" id="SM00116">
    <property type="entry name" value="CBS"/>
    <property type="match status" value="2"/>
</dbReference>
<dbReference type="InterPro" id="IPR000644">
    <property type="entry name" value="CBS_dom"/>
</dbReference>
<name>A0A0K9GUS0_9BACI</name>
<dbReference type="Proteomes" id="UP000037146">
    <property type="component" value="Unassembled WGS sequence"/>
</dbReference>
<feature type="domain" description="CBS" evidence="3">
    <location>
        <begin position="72"/>
        <end position="127"/>
    </location>
</feature>